<dbReference type="Proteomes" id="UP000629963">
    <property type="component" value="Unassembled WGS sequence"/>
</dbReference>
<dbReference type="RefSeq" id="WP_187010266.1">
    <property type="nucleotide sequence ID" value="NZ_JACRUI010000003.1"/>
</dbReference>
<protein>
    <submittedName>
        <fullName evidence="1">Uncharacterized protein</fullName>
    </submittedName>
</protein>
<name>A0ABR7J8X3_9FLAO</name>
<accession>A0ABR7J8X3</accession>
<proteinExistence type="predicted"/>
<evidence type="ECO:0000313" key="1">
    <source>
        <dbReference type="EMBL" id="MBC5841764.1"/>
    </source>
</evidence>
<comment type="caution">
    <text evidence="1">The sequence shown here is derived from an EMBL/GenBank/DDBJ whole genome shotgun (WGS) entry which is preliminary data.</text>
</comment>
<reference evidence="1 2" key="1">
    <citation type="submission" date="2020-08" db="EMBL/GenBank/DDBJ databases">
        <title>Description of novel Flavobacterium F-380 isolate.</title>
        <authorList>
            <person name="Saticioglu I.B."/>
            <person name="Duman M."/>
            <person name="Altun S."/>
        </authorList>
    </citation>
    <scope>NUCLEOTIDE SEQUENCE [LARGE SCALE GENOMIC DNA]</scope>
    <source>
        <strain evidence="1 2">F-380</strain>
    </source>
</reference>
<sequence>MKDDNYLLLKNNVQEIIDLIAAKNATEATNRLVEVSDKLDEILDHSDDDDDLRELSKYQVLLNQLHQKIIALNGQAQ</sequence>
<gene>
    <name evidence="1" type="ORF">H8R23_10135</name>
</gene>
<dbReference type="EMBL" id="JACRUJ010000003">
    <property type="protein sequence ID" value="MBC5841764.1"/>
    <property type="molecule type" value="Genomic_DNA"/>
</dbReference>
<organism evidence="1 2">
    <name type="scientific">Flavobacterium kayseriense</name>
    <dbReference type="NCBI Taxonomy" id="2764714"/>
    <lineage>
        <taxon>Bacteria</taxon>
        <taxon>Pseudomonadati</taxon>
        <taxon>Bacteroidota</taxon>
        <taxon>Flavobacteriia</taxon>
        <taxon>Flavobacteriales</taxon>
        <taxon>Flavobacteriaceae</taxon>
        <taxon>Flavobacterium</taxon>
    </lineage>
</organism>
<keyword evidence="2" id="KW-1185">Reference proteome</keyword>
<evidence type="ECO:0000313" key="2">
    <source>
        <dbReference type="Proteomes" id="UP000629963"/>
    </source>
</evidence>